<dbReference type="InterPro" id="IPR001077">
    <property type="entry name" value="COMT_C"/>
</dbReference>
<dbReference type="OrthoDB" id="1606438at2759"/>
<dbReference type="PANTHER" id="PTHR43712">
    <property type="entry name" value="PUTATIVE (AFU_ORTHOLOGUE AFUA_4G14580)-RELATED"/>
    <property type="match status" value="1"/>
</dbReference>
<keyword evidence="1" id="KW-0489">Methyltransferase</keyword>
<evidence type="ECO:0000256" key="3">
    <source>
        <dbReference type="ARBA" id="ARBA00022691"/>
    </source>
</evidence>
<organism evidence="6 7">
    <name type="scientific">Lachnellula arida</name>
    <dbReference type="NCBI Taxonomy" id="1316785"/>
    <lineage>
        <taxon>Eukaryota</taxon>
        <taxon>Fungi</taxon>
        <taxon>Dikarya</taxon>
        <taxon>Ascomycota</taxon>
        <taxon>Pezizomycotina</taxon>
        <taxon>Leotiomycetes</taxon>
        <taxon>Helotiales</taxon>
        <taxon>Lachnaceae</taxon>
        <taxon>Lachnellula</taxon>
    </lineage>
</organism>
<dbReference type="PANTHER" id="PTHR43712:SF12">
    <property type="entry name" value="STERIGMATOCYSTIN 8-O-METHYLTRANSFERASE"/>
    <property type="match status" value="1"/>
</dbReference>
<dbReference type="GO" id="GO:0008171">
    <property type="term" value="F:O-methyltransferase activity"/>
    <property type="evidence" value="ECO:0007669"/>
    <property type="project" value="InterPro"/>
</dbReference>
<evidence type="ECO:0000259" key="5">
    <source>
        <dbReference type="Pfam" id="PF00891"/>
    </source>
</evidence>
<dbReference type="Gene3D" id="1.10.10.10">
    <property type="entry name" value="Winged helix-like DNA-binding domain superfamily/Winged helix DNA-binding domain"/>
    <property type="match status" value="1"/>
</dbReference>
<dbReference type="EMBL" id="QGMF01001143">
    <property type="protein sequence ID" value="TVY13042.1"/>
    <property type="molecule type" value="Genomic_DNA"/>
</dbReference>
<dbReference type="InterPro" id="IPR036388">
    <property type="entry name" value="WH-like_DNA-bd_sf"/>
</dbReference>
<dbReference type="PROSITE" id="PS51683">
    <property type="entry name" value="SAM_OMT_II"/>
    <property type="match status" value="1"/>
</dbReference>
<feature type="coiled-coil region" evidence="4">
    <location>
        <begin position="40"/>
        <end position="67"/>
    </location>
</feature>
<dbReference type="SUPFAM" id="SSF53335">
    <property type="entry name" value="S-adenosyl-L-methionine-dependent methyltransferases"/>
    <property type="match status" value="1"/>
</dbReference>
<sequence length="448" mass="49544">MSSRIAELGALISSNTQKIDEYLVANSLPPPSFDEDGPVKLNLSAEIESARAALLNATAELQALLQSPDDLLRPILNGTSLEAISRYDMARKIPVGGSISFQELADQCGLYEPDVRRIVRFAIAHHFVFREPRKGFVAHSAASRRLVDTQGARDGLGVMFDDCYQSFGRTVEAMEKYKSQDMDKTGWALAHNGQSLFETFGKQPYKAKRFAGSMAAFNASPLMSHKHIASNFPWETLHNSTVVDLGGSHGELCAALALAAPSLHFIVQELPRTVQSVDRATLPAAAAPRIAFMEHDFFTPQPVVAAAYTFRQIFHNWADANVVRILRSLIPALRSGARVLVHDLILPEPGKLPLMQERQIRAMDMIMLSLCNAKERDEEDWRQVFADADPRFRVLRVFTPTGAALGIVDVVWEVALPSMYSTPYDFHSPLARSLVLSLLSSVKLYPLA</sequence>
<dbReference type="InterPro" id="IPR016461">
    <property type="entry name" value="COMT-like"/>
</dbReference>
<gene>
    <name evidence="6" type="primary">gsfB_3</name>
    <name evidence="6" type="ORF">LARI1_G007473</name>
</gene>
<keyword evidence="4" id="KW-0175">Coiled coil</keyword>
<keyword evidence="3" id="KW-0949">S-adenosyl-L-methionine</keyword>
<reference evidence="6 7" key="1">
    <citation type="submission" date="2018-05" db="EMBL/GenBank/DDBJ databases">
        <title>Whole genome sequencing for identification of molecular markers to develop diagnostic detection tools for the regulated plant pathogen Lachnellula willkommii.</title>
        <authorList>
            <person name="Giroux E."/>
            <person name="Bilodeau G."/>
        </authorList>
    </citation>
    <scope>NUCLEOTIDE SEQUENCE [LARGE SCALE GENOMIC DNA]</scope>
    <source>
        <strain evidence="6 7">CBS 203.66</strain>
    </source>
</reference>
<keyword evidence="7" id="KW-1185">Reference proteome</keyword>
<dbReference type="GO" id="GO:0032259">
    <property type="term" value="P:methylation"/>
    <property type="evidence" value="ECO:0007669"/>
    <property type="project" value="UniProtKB-KW"/>
</dbReference>
<name>A0A8T9B3M4_9HELO</name>
<evidence type="ECO:0000256" key="4">
    <source>
        <dbReference type="SAM" id="Coils"/>
    </source>
</evidence>
<accession>A0A8T9B3M4</accession>
<proteinExistence type="predicted"/>
<evidence type="ECO:0000313" key="6">
    <source>
        <dbReference type="EMBL" id="TVY13042.1"/>
    </source>
</evidence>
<evidence type="ECO:0000313" key="7">
    <source>
        <dbReference type="Proteomes" id="UP000469559"/>
    </source>
</evidence>
<dbReference type="InterPro" id="IPR029063">
    <property type="entry name" value="SAM-dependent_MTases_sf"/>
</dbReference>
<dbReference type="SUPFAM" id="SSF46785">
    <property type="entry name" value="Winged helix' DNA-binding domain"/>
    <property type="match status" value="1"/>
</dbReference>
<evidence type="ECO:0000256" key="2">
    <source>
        <dbReference type="ARBA" id="ARBA00022679"/>
    </source>
</evidence>
<dbReference type="Pfam" id="PF00891">
    <property type="entry name" value="Methyltransf_2"/>
    <property type="match status" value="1"/>
</dbReference>
<protein>
    <submittedName>
        <fullName evidence="6">O-methyltransferase gsfB</fullName>
    </submittedName>
</protein>
<dbReference type="AlphaFoldDB" id="A0A8T9B3M4"/>
<keyword evidence="2" id="KW-0808">Transferase</keyword>
<dbReference type="Gene3D" id="3.40.50.150">
    <property type="entry name" value="Vaccinia Virus protein VP39"/>
    <property type="match status" value="1"/>
</dbReference>
<comment type="caution">
    <text evidence="6">The sequence shown here is derived from an EMBL/GenBank/DDBJ whole genome shotgun (WGS) entry which is preliminary data.</text>
</comment>
<dbReference type="Proteomes" id="UP000469559">
    <property type="component" value="Unassembled WGS sequence"/>
</dbReference>
<evidence type="ECO:0000256" key="1">
    <source>
        <dbReference type="ARBA" id="ARBA00022603"/>
    </source>
</evidence>
<dbReference type="InterPro" id="IPR036390">
    <property type="entry name" value="WH_DNA-bd_sf"/>
</dbReference>
<feature type="domain" description="O-methyltransferase C-terminal" evidence="5">
    <location>
        <begin position="192"/>
        <end position="388"/>
    </location>
</feature>